<organism evidence="1 2">
    <name type="scientific">Stylosanthes scabra</name>
    <dbReference type="NCBI Taxonomy" id="79078"/>
    <lineage>
        <taxon>Eukaryota</taxon>
        <taxon>Viridiplantae</taxon>
        <taxon>Streptophyta</taxon>
        <taxon>Embryophyta</taxon>
        <taxon>Tracheophyta</taxon>
        <taxon>Spermatophyta</taxon>
        <taxon>Magnoliopsida</taxon>
        <taxon>eudicotyledons</taxon>
        <taxon>Gunneridae</taxon>
        <taxon>Pentapetalae</taxon>
        <taxon>rosids</taxon>
        <taxon>fabids</taxon>
        <taxon>Fabales</taxon>
        <taxon>Fabaceae</taxon>
        <taxon>Papilionoideae</taxon>
        <taxon>50 kb inversion clade</taxon>
        <taxon>dalbergioids sensu lato</taxon>
        <taxon>Dalbergieae</taxon>
        <taxon>Pterocarpus clade</taxon>
        <taxon>Stylosanthes</taxon>
    </lineage>
</organism>
<accession>A0ABU6VSH2</accession>
<comment type="caution">
    <text evidence="1">The sequence shown here is derived from an EMBL/GenBank/DDBJ whole genome shotgun (WGS) entry which is preliminary data.</text>
</comment>
<protein>
    <submittedName>
        <fullName evidence="1">Uncharacterized protein</fullName>
    </submittedName>
</protein>
<dbReference type="Proteomes" id="UP001341840">
    <property type="component" value="Unassembled WGS sequence"/>
</dbReference>
<evidence type="ECO:0000313" key="2">
    <source>
        <dbReference type="Proteomes" id="UP001341840"/>
    </source>
</evidence>
<sequence length="250" mass="28390">MKNLTGGFYFPTVNPPVTLSDKQNNICSPIQPSYLIRHTHTLTLTTHTTTHTFCLLVLTAHPHPLPAHHRRLSAGAPPSRIFVVQCSLPVFTFPVFFHTIVELPSSVFENRRRLVLASSRRFPWRSSRKQSSIRPRHLLVLASSFSWRLGFPSTSLFNARVSACRSSRRCCCIQPPCPASSPPSYSYNALFFTIQKASYHLPNLRDAEIRNLVIQQGWLQIVKGEEEEENNDAVESLKKDLNCIGFNSFR</sequence>
<name>A0ABU6VSH2_9FABA</name>
<proteinExistence type="predicted"/>
<keyword evidence="2" id="KW-1185">Reference proteome</keyword>
<reference evidence="1 2" key="1">
    <citation type="journal article" date="2023" name="Plants (Basel)">
        <title>Bridging the Gap: Combining Genomics and Transcriptomics Approaches to Understand Stylosanthes scabra, an Orphan Legume from the Brazilian Caatinga.</title>
        <authorList>
            <person name="Ferreira-Neto J.R.C."/>
            <person name="da Silva M.D."/>
            <person name="Binneck E."/>
            <person name="de Melo N.F."/>
            <person name="da Silva R.H."/>
            <person name="de Melo A.L.T.M."/>
            <person name="Pandolfi V."/>
            <person name="Bustamante F.O."/>
            <person name="Brasileiro-Vidal A.C."/>
            <person name="Benko-Iseppon A.M."/>
        </authorList>
    </citation>
    <scope>NUCLEOTIDE SEQUENCE [LARGE SCALE GENOMIC DNA]</scope>
    <source>
        <tissue evidence="1">Leaves</tissue>
    </source>
</reference>
<dbReference type="EMBL" id="JASCZI010152714">
    <property type="protein sequence ID" value="MED6176572.1"/>
    <property type="molecule type" value="Genomic_DNA"/>
</dbReference>
<evidence type="ECO:0000313" key="1">
    <source>
        <dbReference type="EMBL" id="MED6176572.1"/>
    </source>
</evidence>
<gene>
    <name evidence="1" type="ORF">PIB30_089530</name>
</gene>